<dbReference type="GO" id="GO:0030170">
    <property type="term" value="F:pyridoxal phosphate binding"/>
    <property type="evidence" value="ECO:0007669"/>
    <property type="project" value="InterPro"/>
</dbReference>
<dbReference type="PROSITE" id="PS00599">
    <property type="entry name" value="AA_TRANSFER_CLASS_2"/>
    <property type="match status" value="1"/>
</dbReference>
<comment type="similarity">
    <text evidence="3 10">Belongs to the class-II pyridoxal-phosphate-dependent aminotransferase family. BioF subfamily.</text>
</comment>
<dbReference type="InterPro" id="IPR015421">
    <property type="entry name" value="PyrdxlP-dep_Trfase_major"/>
</dbReference>
<evidence type="ECO:0000256" key="10">
    <source>
        <dbReference type="RuleBase" id="RU003693"/>
    </source>
</evidence>
<dbReference type="RefSeq" id="WP_121008809.1">
    <property type="nucleotide sequence ID" value="NZ_RCCJ01000001.1"/>
</dbReference>
<dbReference type="Pfam" id="PF00155">
    <property type="entry name" value="Aminotran_1_2"/>
    <property type="match status" value="1"/>
</dbReference>
<dbReference type="Gene3D" id="3.40.640.10">
    <property type="entry name" value="Type I PLP-dependent aspartate aminotransferase-like (Major domain)"/>
    <property type="match status" value="1"/>
</dbReference>
<dbReference type="OrthoDB" id="9807157at2"/>
<evidence type="ECO:0000256" key="8">
    <source>
        <dbReference type="ARBA" id="ARBA00047715"/>
    </source>
</evidence>
<evidence type="ECO:0000256" key="6">
    <source>
        <dbReference type="ARBA" id="ARBA00022756"/>
    </source>
</evidence>
<dbReference type="PANTHER" id="PTHR13693">
    <property type="entry name" value="CLASS II AMINOTRANSFERASE/8-AMINO-7-OXONONANOATE SYNTHASE"/>
    <property type="match status" value="1"/>
</dbReference>
<feature type="domain" description="Aminotransferase class I/classII large" evidence="11">
    <location>
        <begin position="28"/>
        <end position="366"/>
    </location>
</feature>
<evidence type="ECO:0000256" key="7">
    <source>
        <dbReference type="ARBA" id="ARBA00022898"/>
    </source>
</evidence>
<evidence type="ECO:0000256" key="5">
    <source>
        <dbReference type="ARBA" id="ARBA00022679"/>
    </source>
</evidence>
<comment type="pathway">
    <text evidence="2 10">Cofactor biosynthesis; biotin biosynthesis.</text>
</comment>
<sequence length="373" mass="42015">MEWVKFELEKIRERSLYRERVLREGLKDFCSNDYLALRDHPEVIRASEKALKEYGLGSGASQLVSGYTTYHKTLEDKLARFKGTPACVLFGSGYLANVGTIPVLAEEGDLILSDELNHASLIDGCRFSKAEKRIFRHRDYEHLGEILKAERKRYRKALIVTDSVFSMDGDVADLKTLYELSYRYDCMLYIDDAHATGTIGDGRGSLKEFGLEWRENVVVMGTLSKALGSYGAFVCGSKALIELILNRARSLIFTTSLPPSLCAGAIKSVELIEKNPEIVSNLRILSKGIYDRLKELPVEVKFHNTPIIPIIVGSEAKALEMSSELRKRGIFLQAIRYPTVPKGKARLRLTVSLRYKEEDIAELVNTLKSLTCY</sequence>
<protein>
    <recommendedName>
        <fullName evidence="10">8-amino-7-ketopelargonate synthase</fullName>
        <ecNumber evidence="10">2.3.1.47</ecNumber>
    </recommendedName>
</protein>
<dbReference type="InterPro" id="IPR001917">
    <property type="entry name" value="Aminotrans_II_pyridoxalP_BS"/>
</dbReference>
<gene>
    <name evidence="12" type="ORF">BCF55_0141</name>
</gene>
<evidence type="ECO:0000256" key="9">
    <source>
        <dbReference type="PIRSR" id="PIRSR604723-51"/>
    </source>
</evidence>
<dbReference type="NCBIfam" id="TIGR00858">
    <property type="entry name" value="bioF"/>
    <property type="match status" value="1"/>
</dbReference>
<dbReference type="InterPro" id="IPR015424">
    <property type="entry name" value="PyrdxlP-dep_Trfase"/>
</dbReference>
<evidence type="ECO:0000256" key="4">
    <source>
        <dbReference type="ARBA" id="ARBA00011738"/>
    </source>
</evidence>
<evidence type="ECO:0000256" key="1">
    <source>
        <dbReference type="ARBA" id="ARBA00001933"/>
    </source>
</evidence>
<name>A0A497XSI6_9AQUI</name>
<dbReference type="InterPro" id="IPR050087">
    <property type="entry name" value="AON_synthase_class-II"/>
</dbReference>
<comment type="caution">
    <text evidence="12">The sequence shown here is derived from an EMBL/GenBank/DDBJ whole genome shotgun (WGS) entry which is preliminary data.</text>
</comment>
<dbReference type="Gene3D" id="3.90.1150.10">
    <property type="entry name" value="Aspartate Aminotransferase, domain 1"/>
    <property type="match status" value="1"/>
</dbReference>
<evidence type="ECO:0000313" key="12">
    <source>
        <dbReference type="EMBL" id="RLJ69883.1"/>
    </source>
</evidence>
<dbReference type="CDD" id="cd06454">
    <property type="entry name" value="KBL_like"/>
    <property type="match status" value="1"/>
</dbReference>
<evidence type="ECO:0000259" key="11">
    <source>
        <dbReference type="Pfam" id="PF00155"/>
    </source>
</evidence>
<comment type="cofactor">
    <cofactor evidence="1 9 10">
        <name>pyridoxal 5'-phosphate</name>
        <dbReference type="ChEBI" id="CHEBI:597326"/>
    </cofactor>
</comment>
<dbReference type="InterPro" id="IPR015422">
    <property type="entry name" value="PyrdxlP-dep_Trfase_small"/>
</dbReference>
<dbReference type="InterPro" id="IPR004839">
    <property type="entry name" value="Aminotransferase_I/II_large"/>
</dbReference>
<dbReference type="InterPro" id="IPR004723">
    <property type="entry name" value="AONS_Archaea/Proteobacteria"/>
</dbReference>
<comment type="subunit">
    <text evidence="4 10">Homodimer.</text>
</comment>
<comment type="function">
    <text evidence="10">Catalyzes the decarboxylative condensation of pimeloyl-[acyl-carrier protein] and L-alanine to produce 8-amino-7-oxononanoate (AON), [acyl-carrier protein], and carbon dioxide.</text>
</comment>
<evidence type="ECO:0000256" key="2">
    <source>
        <dbReference type="ARBA" id="ARBA00004746"/>
    </source>
</evidence>
<dbReference type="EMBL" id="RCCJ01000001">
    <property type="protein sequence ID" value="RLJ69883.1"/>
    <property type="molecule type" value="Genomic_DNA"/>
</dbReference>
<dbReference type="PANTHER" id="PTHR13693:SF77">
    <property type="entry name" value="8-AMINO-7-OXONONANOATE SYNTHASE"/>
    <property type="match status" value="1"/>
</dbReference>
<dbReference type="EC" id="2.3.1.47" evidence="10"/>
<reference evidence="12 13" key="1">
    <citation type="submission" date="2018-10" db="EMBL/GenBank/DDBJ databases">
        <title>Genomic Encyclopedia of Archaeal and Bacterial Type Strains, Phase II (KMG-II): from individual species to whole genera.</title>
        <authorList>
            <person name="Goeker M."/>
        </authorList>
    </citation>
    <scope>NUCLEOTIDE SEQUENCE [LARGE SCALE GENOMIC DNA]</scope>
    <source>
        <strain evidence="12 13">DSM 16510</strain>
    </source>
</reference>
<evidence type="ECO:0000256" key="3">
    <source>
        <dbReference type="ARBA" id="ARBA00010008"/>
    </source>
</evidence>
<dbReference type="GO" id="GO:0009102">
    <property type="term" value="P:biotin biosynthetic process"/>
    <property type="evidence" value="ECO:0007669"/>
    <property type="project" value="UniProtKB-UniRule"/>
</dbReference>
<dbReference type="AlphaFoldDB" id="A0A497XSI6"/>
<dbReference type="GO" id="GO:0008710">
    <property type="term" value="F:8-amino-7-oxononanoate synthase activity"/>
    <property type="evidence" value="ECO:0007669"/>
    <property type="project" value="UniProtKB-UniRule"/>
</dbReference>
<comment type="catalytic activity">
    <reaction evidence="8 10">
        <text>6-carboxyhexanoyl-[ACP] + L-alanine + H(+) = (8S)-8-amino-7-oxononanoate + holo-[ACP] + CO2</text>
        <dbReference type="Rhea" id="RHEA:42288"/>
        <dbReference type="Rhea" id="RHEA-COMP:9685"/>
        <dbReference type="Rhea" id="RHEA-COMP:9955"/>
        <dbReference type="ChEBI" id="CHEBI:15378"/>
        <dbReference type="ChEBI" id="CHEBI:16526"/>
        <dbReference type="ChEBI" id="CHEBI:57972"/>
        <dbReference type="ChEBI" id="CHEBI:64479"/>
        <dbReference type="ChEBI" id="CHEBI:78846"/>
        <dbReference type="ChEBI" id="CHEBI:149468"/>
        <dbReference type="EC" id="2.3.1.47"/>
    </reaction>
</comment>
<proteinExistence type="inferred from homology"/>
<accession>A0A497XSI6</accession>
<keyword evidence="7 9" id="KW-0663">Pyridoxal phosphate</keyword>
<evidence type="ECO:0000313" key="13">
    <source>
        <dbReference type="Proteomes" id="UP000267841"/>
    </source>
</evidence>
<dbReference type="Proteomes" id="UP000267841">
    <property type="component" value="Unassembled WGS sequence"/>
</dbReference>
<dbReference type="UniPathway" id="UPA00078"/>
<keyword evidence="5 10" id="KW-0808">Transferase</keyword>
<dbReference type="SUPFAM" id="SSF53383">
    <property type="entry name" value="PLP-dependent transferases"/>
    <property type="match status" value="1"/>
</dbReference>
<keyword evidence="13" id="KW-1185">Reference proteome</keyword>
<organism evidence="12 13">
    <name type="scientific">Hydrogenivirga caldilitoris</name>
    <dbReference type="NCBI Taxonomy" id="246264"/>
    <lineage>
        <taxon>Bacteria</taxon>
        <taxon>Pseudomonadati</taxon>
        <taxon>Aquificota</taxon>
        <taxon>Aquificia</taxon>
        <taxon>Aquificales</taxon>
        <taxon>Aquificaceae</taxon>
        <taxon>Hydrogenivirga</taxon>
    </lineage>
</organism>
<keyword evidence="6" id="KW-0093">Biotin biosynthesis</keyword>
<feature type="modified residue" description="N6-(pyridoxal phosphate)lysine" evidence="9">
    <location>
        <position position="225"/>
    </location>
</feature>